<feature type="region of interest" description="Disordered" evidence="2">
    <location>
        <begin position="88"/>
        <end position="135"/>
    </location>
</feature>
<feature type="region of interest" description="Disordered" evidence="2">
    <location>
        <begin position="394"/>
        <end position="418"/>
    </location>
</feature>
<organism evidence="3 4">
    <name type="scientific">Heterostelium pallidum (strain ATCC 26659 / Pp 5 / PN500)</name>
    <name type="common">Cellular slime mold</name>
    <name type="synonym">Polysphondylium pallidum</name>
    <dbReference type="NCBI Taxonomy" id="670386"/>
    <lineage>
        <taxon>Eukaryota</taxon>
        <taxon>Amoebozoa</taxon>
        <taxon>Evosea</taxon>
        <taxon>Eumycetozoa</taxon>
        <taxon>Dictyostelia</taxon>
        <taxon>Acytosteliales</taxon>
        <taxon>Acytosteliaceae</taxon>
        <taxon>Heterostelium</taxon>
    </lineage>
</organism>
<feature type="region of interest" description="Disordered" evidence="2">
    <location>
        <begin position="259"/>
        <end position="314"/>
    </location>
</feature>
<evidence type="ECO:0000256" key="1">
    <source>
        <dbReference type="SAM" id="Coils"/>
    </source>
</evidence>
<feature type="region of interest" description="Disordered" evidence="2">
    <location>
        <begin position="166"/>
        <end position="219"/>
    </location>
</feature>
<feature type="coiled-coil region" evidence="1">
    <location>
        <begin position="227"/>
        <end position="254"/>
    </location>
</feature>
<name>D3B440_HETP5</name>
<feature type="compositionally biased region" description="Low complexity" evidence="2">
    <location>
        <begin position="484"/>
        <end position="510"/>
    </location>
</feature>
<evidence type="ECO:0000313" key="3">
    <source>
        <dbReference type="EMBL" id="EFA84088.1"/>
    </source>
</evidence>
<protein>
    <submittedName>
        <fullName evidence="3">Uncharacterized protein</fullName>
    </submittedName>
</protein>
<evidence type="ECO:0000313" key="4">
    <source>
        <dbReference type="Proteomes" id="UP000001396"/>
    </source>
</evidence>
<feature type="region of interest" description="Disordered" evidence="2">
    <location>
        <begin position="449"/>
        <end position="537"/>
    </location>
</feature>
<keyword evidence="1" id="KW-0175">Coiled coil</keyword>
<feature type="compositionally biased region" description="Low complexity" evidence="2">
    <location>
        <begin position="123"/>
        <end position="135"/>
    </location>
</feature>
<reference evidence="3 4" key="1">
    <citation type="journal article" date="2011" name="Genome Res.">
        <title>Phylogeny-wide analysis of social amoeba genomes highlights ancient origins for complex intercellular communication.</title>
        <authorList>
            <person name="Heidel A.J."/>
            <person name="Lawal H.M."/>
            <person name="Felder M."/>
            <person name="Schilde C."/>
            <person name="Helps N.R."/>
            <person name="Tunggal B."/>
            <person name="Rivero F."/>
            <person name="John U."/>
            <person name="Schleicher M."/>
            <person name="Eichinger L."/>
            <person name="Platzer M."/>
            <person name="Noegel A.A."/>
            <person name="Schaap P."/>
            <person name="Gloeckner G."/>
        </authorList>
    </citation>
    <scope>NUCLEOTIDE SEQUENCE [LARGE SCALE GENOMIC DNA]</scope>
    <source>
        <strain evidence="4">ATCC 26659 / Pp 5 / PN500</strain>
    </source>
</reference>
<proteinExistence type="predicted"/>
<feature type="region of interest" description="Disordered" evidence="2">
    <location>
        <begin position="1"/>
        <end position="76"/>
    </location>
</feature>
<dbReference type="GeneID" id="31358684"/>
<gene>
    <name evidence="3" type="ORF">PPL_03161</name>
</gene>
<comment type="caution">
    <text evidence="3">The sequence shown here is derived from an EMBL/GenBank/DDBJ whole genome shotgun (WGS) entry which is preliminary data.</text>
</comment>
<feature type="compositionally biased region" description="Low complexity" evidence="2">
    <location>
        <begin position="94"/>
        <end position="115"/>
    </location>
</feature>
<feature type="compositionally biased region" description="Low complexity" evidence="2">
    <location>
        <begin position="450"/>
        <end position="466"/>
    </location>
</feature>
<feature type="compositionally biased region" description="Low complexity" evidence="2">
    <location>
        <begin position="36"/>
        <end position="50"/>
    </location>
</feature>
<dbReference type="InParanoid" id="D3B440"/>
<feature type="compositionally biased region" description="Low complexity" evidence="2">
    <location>
        <begin position="175"/>
        <end position="219"/>
    </location>
</feature>
<accession>D3B440</accession>
<dbReference type="EMBL" id="ADBJ01000010">
    <property type="protein sequence ID" value="EFA84088.1"/>
    <property type="molecule type" value="Genomic_DNA"/>
</dbReference>
<evidence type="ECO:0000256" key="2">
    <source>
        <dbReference type="SAM" id="MobiDB-lite"/>
    </source>
</evidence>
<feature type="compositionally biased region" description="Low complexity" evidence="2">
    <location>
        <begin position="289"/>
        <end position="308"/>
    </location>
</feature>
<dbReference type="RefSeq" id="XP_020436205.1">
    <property type="nucleotide sequence ID" value="XM_020574133.1"/>
</dbReference>
<feature type="compositionally biased region" description="Polar residues" evidence="2">
    <location>
        <begin position="15"/>
        <end position="27"/>
    </location>
</feature>
<dbReference type="AlphaFoldDB" id="D3B440"/>
<sequence length="537" mass="59485">MINTNNRITLDETSHSNLSPRLNTQQYNKKREYENNHNNSNNNSSSPSSPVLLSYHNLESGAPQPTKKLKDSFSNSERKSIDMNNLLINNSKDSSPIPSPNGNIPLNNLLNQPNNDQHDSPRSNSNSKESSTSLFSLLSKSNEEKSEFDIPKNFITKQNSIISSNLRKSIDDKSSSTSPMTSPTTTPVNSLLSHQNNNNNSNSNNVNSNNTSSSSSISLPIEGGDSISISRKDLHSLQQELQDLRHKLAASAVTLVSQPLGAPTNIPPPPPQQTQPSNSTIVGNSPRGNTPANTMATPKTPTTAPGNPYMQQPSPPPLSPRINQYIHECVASELGRFMNEFQVNYNEQARRIDSTLKYITDFRSKYDNFFLAVEERMHYMMLIIGEMDNKEMSGSVNNNNNANNGGNMKGGGSSGNASVGKINEAASAASPHLGSKVIVQQRLQKRIEEQAAAQSQQQQAQQQQQQLTPQLSPTGKPPTPHLPPHLYQQAQQQAAAHQQQQQQQQQYEQQPPYDRYYHPSMHPYQYPPPYSHQPSNY</sequence>
<keyword evidence="4" id="KW-1185">Reference proteome</keyword>
<feature type="compositionally biased region" description="Low complexity" evidence="2">
    <location>
        <begin position="394"/>
        <end position="406"/>
    </location>
</feature>
<dbReference type="Proteomes" id="UP000001396">
    <property type="component" value="Unassembled WGS sequence"/>
</dbReference>